<dbReference type="Pfam" id="PF07196">
    <property type="entry name" value="Flagellin_IN"/>
    <property type="match status" value="1"/>
</dbReference>
<comment type="subcellular location">
    <subcellularLocation>
        <location evidence="4">Secreted</location>
    </subcellularLocation>
    <subcellularLocation>
        <location evidence="4">Bacterial flagellum</location>
    </subcellularLocation>
</comment>
<dbReference type="Gene3D" id="2.30.220.10">
    <property type="entry name" value="f41 fragment of flagellin, C-terminal domain"/>
    <property type="match status" value="1"/>
</dbReference>
<comment type="similarity">
    <text evidence="1 4">Belongs to the bacterial flagellin family.</text>
</comment>
<dbReference type="Gene3D" id="2.170.280.10">
    <property type="entry name" value="f41 fragment of flagellin, middle domain"/>
    <property type="match status" value="1"/>
</dbReference>
<dbReference type="InterPro" id="IPR001492">
    <property type="entry name" value="Flagellin"/>
</dbReference>
<dbReference type="EMBL" id="JACGXS010000001">
    <property type="protein sequence ID" value="MBA8681208.1"/>
    <property type="molecule type" value="Genomic_DNA"/>
</dbReference>
<dbReference type="InterPro" id="IPR046358">
    <property type="entry name" value="Flagellin_C"/>
</dbReference>
<dbReference type="SUPFAM" id="SSF64518">
    <property type="entry name" value="Phase 1 flagellin"/>
    <property type="match status" value="1"/>
</dbReference>
<dbReference type="AlphaFoldDB" id="A0A7W3FKI4"/>
<evidence type="ECO:0000256" key="3">
    <source>
        <dbReference type="ARBA" id="ARBA00023143"/>
    </source>
</evidence>
<proteinExistence type="inferred from homology"/>
<keyword evidence="2 4" id="KW-0964">Secreted</keyword>
<protein>
    <recommendedName>
        <fullName evidence="4">Flagellin</fullName>
    </recommendedName>
</protein>
<dbReference type="PANTHER" id="PTHR42792:SF2">
    <property type="entry name" value="FLAGELLIN"/>
    <property type="match status" value="1"/>
</dbReference>
<evidence type="ECO:0000259" key="6">
    <source>
        <dbReference type="Pfam" id="PF00700"/>
    </source>
</evidence>
<dbReference type="Gene3D" id="6.10.10.10">
    <property type="entry name" value="Flagellar export chaperone, C-terminal domain"/>
    <property type="match status" value="1"/>
</dbReference>
<dbReference type="Pfam" id="PF00700">
    <property type="entry name" value="Flagellin_C"/>
    <property type="match status" value="1"/>
</dbReference>
<dbReference type="RefSeq" id="WP_182338281.1">
    <property type="nucleotide sequence ID" value="NZ_JACGXS010000001.1"/>
</dbReference>
<sequence length="496" mass="50568">MAQIINTNTMSLNAQRNLSTSGNSLATSIQRLSSGLRINSAKDDAAGLAISERFTTQIRGTNQAARNANDGISLAQTAEGALGEIGNNLQRIRELAVQARNATNSASDRQALNAEVQLLKAEIQRVAEQTNFNGTSLLDGSFTNQAFQIGADQGQTINISQIANANIKVLGNWNQVDTAAKFTATAPVGTGEGAVGPGAATLDLAGATDPTAEFTFQVDGNQVTVEQDPTRDAEGLAAAVATQINTVRPNLATADGNNVALSNTTAAPVVIDAFSNAVAAQTVGAQGTGGTATFDAGSLTLTGAKGTATINFAAAGGAGQRASDLVKSINDQSYNTGVTASLDDTGKLVLASQSGDFSIAGAEDLTAQTGLSAGDTAADEIGSAWVPGEPKSGFADLDITTTAGADNALNAMDAALLSINSSRADLGAVQNRFSSTIANLTTSSENMSAARSRIRDVDYAQETAELTRAQILQQAGTAMLAQANQVPQNVLSLLQS</sequence>
<dbReference type="Pfam" id="PF00669">
    <property type="entry name" value="Flagellin_N"/>
    <property type="match status" value="1"/>
</dbReference>
<dbReference type="InterPro" id="IPR001029">
    <property type="entry name" value="Flagellin_N"/>
</dbReference>
<feature type="domain" description="Flagellin C-terminal" evidence="6">
    <location>
        <begin position="410"/>
        <end position="494"/>
    </location>
</feature>
<organism evidence="7 8">
    <name type="scientific">Stenotrophomonas tumulicola</name>
    <dbReference type="NCBI Taxonomy" id="1685415"/>
    <lineage>
        <taxon>Bacteria</taxon>
        <taxon>Pseudomonadati</taxon>
        <taxon>Pseudomonadota</taxon>
        <taxon>Gammaproteobacteria</taxon>
        <taxon>Lysobacterales</taxon>
        <taxon>Lysobacteraceae</taxon>
        <taxon>Stenotrophomonas</taxon>
    </lineage>
</organism>
<gene>
    <name evidence="7" type="ORF">H4O11_05245</name>
</gene>
<dbReference type="PRINTS" id="PR00207">
    <property type="entry name" value="FLAGELLIN"/>
</dbReference>
<evidence type="ECO:0000313" key="8">
    <source>
        <dbReference type="Proteomes" id="UP000547058"/>
    </source>
</evidence>
<dbReference type="PANTHER" id="PTHR42792">
    <property type="entry name" value="FLAGELLIN"/>
    <property type="match status" value="1"/>
</dbReference>
<dbReference type="GO" id="GO:0005198">
    <property type="term" value="F:structural molecule activity"/>
    <property type="evidence" value="ECO:0007669"/>
    <property type="project" value="UniProtKB-UniRule"/>
</dbReference>
<dbReference type="InterPro" id="IPR042187">
    <property type="entry name" value="Flagellin_C_sub2"/>
</dbReference>
<name>A0A7W3FKI4_9GAMM</name>
<comment type="function">
    <text evidence="4">Flagellin is the subunit protein which polymerizes to form the filaments of bacterial flagella.</text>
</comment>
<feature type="domain" description="Flagellin N-terminal" evidence="5">
    <location>
        <begin position="5"/>
        <end position="143"/>
    </location>
</feature>
<dbReference type="Proteomes" id="UP000547058">
    <property type="component" value="Unassembled WGS sequence"/>
</dbReference>
<keyword evidence="7" id="KW-0969">Cilium</keyword>
<comment type="caution">
    <text evidence="7">The sequence shown here is derived from an EMBL/GenBank/DDBJ whole genome shotgun (WGS) entry which is preliminary data.</text>
</comment>
<reference evidence="7 8" key="1">
    <citation type="submission" date="2020-08" db="EMBL/GenBank/DDBJ databases">
        <title>Stenotrophomonas tumulicola JCM 30961.</title>
        <authorList>
            <person name="Deng Y."/>
        </authorList>
    </citation>
    <scope>NUCLEOTIDE SEQUENCE [LARGE SCALE GENOMIC DNA]</scope>
    <source>
        <strain evidence="7 8">JCM 30961</strain>
    </source>
</reference>
<evidence type="ECO:0000256" key="4">
    <source>
        <dbReference type="RuleBase" id="RU362073"/>
    </source>
</evidence>
<keyword evidence="8" id="KW-1185">Reference proteome</keyword>
<accession>A0A7W3FKI4</accession>
<evidence type="ECO:0000256" key="2">
    <source>
        <dbReference type="ARBA" id="ARBA00022525"/>
    </source>
</evidence>
<keyword evidence="7" id="KW-0282">Flagellum</keyword>
<keyword evidence="3 4" id="KW-0975">Bacterial flagellum</keyword>
<evidence type="ECO:0000313" key="7">
    <source>
        <dbReference type="EMBL" id="MBA8681208.1"/>
    </source>
</evidence>
<dbReference type="InterPro" id="IPR010810">
    <property type="entry name" value="Flagellin_hook_IN_motif"/>
</dbReference>
<dbReference type="Gene3D" id="1.20.1330.10">
    <property type="entry name" value="f41 fragment of flagellin, N-terminal domain"/>
    <property type="match status" value="1"/>
</dbReference>
<dbReference type="GO" id="GO:0005576">
    <property type="term" value="C:extracellular region"/>
    <property type="evidence" value="ECO:0007669"/>
    <property type="project" value="UniProtKB-SubCell"/>
</dbReference>
<keyword evidence="7" id="KW-0966">Cell projection</keyword>
<evidence type="ECO:0000256" key="1">
    <source>
        <dbReference type="ARBA" id="ARBA00005709"/>
    </source>
</evidence>
<dbReference type="GO" id="GO:0009288">
    <property type="term" value="C:bacterial-type flagellum"/>
    <property type="evidence" value="ECO:0007669"/>
    <property type="project" value="UniProtKB-SubCell"/>
</dbReference>
<evidence type="ECO:0000259" key="5">
    <source>
        <dbReference type="Pfam" id="PF00669"/>
    </source>
</evidence>